<keyword evidence="11" id="KW-1185">Reference proteome</keyword>
<dbReference type="GO" id="GO:0052629">
    <property type="term" value="F:phosphatidylinositol-3,5-bisphosphate 3-phosphatase activity"/>
    <property type="evidence" value="ECO:0007669"/>
    <property type="project" value="UniProtKB-ARBA"/>
</dbReference>
<evidence type="ECO:0000256" key="3">
    <source>
        <dbReference type="ARBA" id="ARBA00019870"/>
    </source>
</evidence>
<dbReference type="InterPro" id="IPR011011">
    <property type="entry name" value="Znf_FYVE_PHD"/>
</dbReference>
<dbReference type="GO" id="GO:0060090">
    <property type="term" value="F:molecular adaptor activity"/>
    <property type="evidence" value="ECO:0007669"/>
    <property type="project" value="UniProtKB-ARBA"/>
</dbReference>
<dbReference type="GO" id="GO:0046474">
    <property type="term" value="P:glycerophospholipid biosynthetic process"/>
    <property type="evidence" value="ECO:0007669"/>
    <property type="project" value="UniProtKB-ARBA"/>
</dbReference>
<sequence>MESIRKWFYKPKRDDKSLLAQFFYADEDLNVVANELDSFDGRKDPERCTALVNQLRQAQDKVLTITNAIMDVLIGDERANRDFRVKFPEDVLQENLAGQLWFGAECLAAGSSIMNRESESSAMRPLAKAVTKILETIRNLLRDACLRNNTPNGPIKLDSNILINEMLLESLKIFDRLFAQFELDYVSAMVPVKTPQEYELQELISVLFSETLRRALRMRLLTQDTVDDCDPALMFTVPRLAIVNGLLVFPDGPLGIDKPAEGMSEMFRPFRRLLRKIRELLWTLDKRELYTLEKLLCDNEQIDGAHAVGNVDVDSHEEDFIDQFYQDFPYWQLQVMKGKDKLAKKTFENPVFPVSQSMTDLEVPSEGPSTSGCLIPQSLIRNTIIASATSPGRRSNSHSVESPPEHDYMEVINAAAATLSSILNIKETSQKERNDLESPDDSGISTGTTSLERSPSMEHESRGCGCAASRHSDRHDYSRSPKKSSSRGSRYSKSARSDASRHRYELSSSSSSSETSSVSTDITDDEETVNVIELMATRQLSLRSKYRSSEDLIHRLFVCIAGVADQLQTNFASDLRNILKSVFLINASDTSDPPDKQLEPPSLDASIEYHPSEDEVIENEFTIDPNILAQEALFDTNVYFHLTEGCPATDYTNHQRQYQLDRRQIDDRNRYASPDPGGTRGAIDPPRSEPPHGHETIESPPVWIPDVQAPRCMSCGSNFTVMKRRHHCRNCGKVFCARCSPNSVPLPKYGLVKPVRVCNKCFLYSLTPFTIR</sequence>
<dbReference type="GO" id="GO:0046856">
    <property type="term" value="P:phosphatidylinositol dephosphorylation"/>
    <property type="evidence" value="ECO:0007669"/>
    <property type="project" value="UniProtKB-ARBA"/>
</dbReference>
<dbReference type="SMART" id="SM00064">
    <property type="entry name" value="FYVE"/>
    <property type="match status" value="1"/>
</dbReference>
<feature type="compositionally biased region" description="Basic and acidic residues" evidence="8">
    <location>
        <begin position="470"/>
        <end position="479"/>
    </location>
</feature>
<feature type="compositionally biased region" description="Basic and acidic residues" evidence="8">
    <location>
        <begin position="686"/>
        <end position="697"/>
    </location>
</feature>
<organism evidence="10 11">
    <name type="scientific">Rhynchophorus ferrugineus</name>
    <name type="common">Red palm weevil</name>
    <name type="synonym">Curculio ferrugineus</name>
    <dbReference type="NCBI Taxonomy" id="354439"/>
    <lineage>
        <taxon>Eukaryota</taxon>
        <taxon>Metazoa</taxon>
        <taxon>Ecdysozoa</taxon>
        <taxon>Arthropoda</taxon>
        <taxon>Hexapoda</taxon>
        <taxon>Insecta</taxon>
        <taxon>Pterygota</taxon>
        <taxon>Neoptera</taxon>
        <taxon>Endopterygota</taxon>
        <taxon>Coleoptera</taxon>
        <taxon>Polyphaga</taxon>
        <taxon>Cucujiformia</taxon>
        <taxon>Curculionidae</taxon>
        <taxon>Dryophthorinae</taxon>
        <taxon>Rhynchophorus</taxon>
    </lineage>
</organism>
<dbReference type="FunFam" id="3.30.40.10:FF:000073">
    <property type="entry name" value="myotubularin-related protein 4 isoform X2"/>
    <property type="match status" value="1"/>
</dbReference>
<dbReference type="Gene3D" id="3.30.40.10">
    <property type="entry name" value="Zinc/RING finger domain, C3HC4 (zinc finger)"/>
    <property type="match status" value="1"/>
</dbReference>
<name>A0A834MK36_RHYFE</name>
<evidence type="ECO:0000259" key="9">
    <source>
        <dbReference type="PROSITE" id="PS50178"/>
    </source>
</evidence>
<feature type="compositionally biased region" description="Basic and acidic residues" evidence="8">
    <location>
        <begin position="659"/>
        <end position="670"/>
    </location>
</feature>
<feature type="compositionally biased region" description="Low complexity" evidence="8">
    <location>
        <begin position="507"/>
        <end position="521"/>
    </location>
</feature>
<comment type="caution">
    <text evidence="10">The sequence shown here is derived from an EMBL/GenBank/DDBJ whole genome shotgun (WGS) entry which is preliminary data.</text>
</comment>
<dbReference type="CDD" id="cd15731">
    <property type="entry name" value="FYVE_LST2"/>
    <property type="match status" value="1"/>
</dbReference>
<dbReference type="GO" id="GO:0019899">
    <property type="term" value="F:enzyme binding"/>
    <property type="evidence" value="ECO:0007669"/>
    <property type="project" value="UniProtKB-ARBA"/>
</dbReference>
<feature type="compositionally biased region" description="Basic and acidic residues" evidence="8">
    <location>
        <begin position="495"/>
        <end position="505"/>
    </location>
</feature>
<dbReference type="AlphaFoldDB" id="A0A834MK36"/>
<evidence type="ECO:0000256" key="1">
    <source>
        <dbReference type="ARBA" id="ARBA00003580"/>
    </source>
</evidence>
<dbReference type="Pfam" id="PF01363">
    <property type="entry name" value="FYVE"/>
    <property type="match status" value="1"/>
</dbReference>
<dbReference type="EMBL" id="JAACXV010000248">
    <property type="protein sequence ID" value="KAF7281279.1"/>
    <property type="molecule type" value="Genomic_DNA"/>
</dbReference>
<dbReference type="Proteomes" id="UP000625711">
    <property type="component" value="Unassembled WGS sequence"/>
</dbReference>
<evidence type="ECO:0000256" key="7">
    <source>
        <dbReference type="PROSITE-ProRule" id="PRU00091"/>
    </source>
</evidence>
<feature type="region of interest" description="Disordered" evidence="8">
    <location>
        <begin position="653"/>
        <end position="700"/>
    </location>
</feature>
<keyword evidence="6" id="KW-0862">Zinc</keyword>
<protein>
    <recommendedName>
        <fullName evidence="3">Lateral signaling target protein 2 homolog</fullName>
    </recommendedName>
</protein>
<evidence type="ECO:0000256" key="8">
    <source>
        <dbReference type="SAM" id="MobiDB-lite"/>
    </source>
</evidence>
<keyword evidence="4" id="KW-0479">Metal-binding</keyword>
<dbReference type="GO" id="GO:0005829">
    <property type="term" value="C:cytosol"/>
    <property type="evidence" value="ECO:0007669"/>
    <property type="project" value="UniProtKB-ARBA"/>
</dbReference>
<comment type="similarity">
    <text evidence="2">Belongs to the lst-2 family.</text>
</comment>
<evidence type="ECO:0000256" key="6">
    <source>
        <dbReference type="ARBA" id="ARBA00022833"/>
    </source>
</evidence>
<keyword evidence="5 7" id="KW-0863">Zinc-finger</keyword>
<dbReference type="InterPro" id="IPR017455">
    <property type="entry name" value="Znf_FYVE-rel"/>
</dbReference>
<gene>
    <name evidence="10" type="ORF">GWI33_004900</name>
</gene>
<dbReference type="GO" id="GO:0004721">
    <property type="term" value="F:phosphoprotein phosphatase activity"/>
    <property type="evidence" value="ECO:0007669"/>
    <property type="project" value="UniProtKB-ARBA"/>
</dbReference>
<dbReference type="OrthoDB" id="20035at2759"/>
<proteinExistence type="inferred from homology"/>
<feature type="domain" description="FYVE-type" evidence="9">
    <location>
        <begin position="706"/>
        <end position="762"/>
    </location>
</feature>
<dbReference type="PANTHER" id="PTHR46465:SF2">
    <property type="entry name" value="LATERAL SIGNALING TARGET PROTEIN 2 HOMOLOG"/>
    <property type="match status" value="1"/>
</dbReference>
<dbReference type="InterPro" id="IPR051118">
    <property type="entry name" value="LST-2"/>
</dbReference>
<dbReference type="GO" id="GO:0004438">
    <property type="term" value="F:phosphatidylinositol-3-phosphate phosphatase activity"/>
    <property type="evidence" value="ECO:0007669"/>
    <property type="project" value="UniProtKB-ARBA"/>
</dbReference>
<dbReference type="GO" id="GO:0031901">
    <property type="term" value="C:early endosome membrane"/>
    <property type="evidence" value="ECO:0007669"/>
    <property type="project" value="TreeGrafter"/>
</dbReference>
<dbReference type="PANTHER" id="PTHR46465">
    <property type="entry name" value="LATERAL SIGNALING TARGET PROTEIN 2 HOMOLOG"/>
    <property type="match status" value="1"/>
</dbReference>
<dbReference type="GO" id="GO:0061952">
    <property type="term" value="P:midbody abscission"/>
    <property type="evidence" value="ECO:0007669"/>
    <property type="project" value="UniProtKB-ARBA"/>
</dbReference>
<dbReference type="InterPro" id="IPR000306">
    <property type="entry name" value="Znf_FYVE"/>
</dbReference>
<evidence type="ECO:0000256" key="5">
    <source>
        <dbReference type="ARBA" id="ARBA00022771"/>
    </source>
</evidence>
<evidence type="ECO:0000256" key="2">
    <source>
        <dbReference type="ARBA" id="ARBA00008755"/>
    </source>
</evidence>
<evidence type="ECO:0000313" key="11">
    <source>
        <dbReference type="Proteomes" id="UP000625711"/>
    </source>
</evidence>
<feature type="region of interest" description="Disordered" evidence="8">
    <location>
        <begin position="430"/>
        <end position="523"/>
    </location>
</feature>
<dbReference type="PROSITE" id="PS50178">
    <property type="entry name" value="ZF_FYVE"/>
    <property type="match status" value="1"/>
</dbReference>
<dbReference type="SUPFAM" id="SSF57903">
    <property type="entry name" value="FYVE/PHD zinc finger"/>
    <property type="match status" value="1"/>
</dbReference>
<feature type="compositionally biased region" description="Polar residues" evidence="8">
    <location>
        <begin position="443"/>
        <end position="453"/>
    </location>
</feature>
<evidence type="ECO:0000256" key="4">
    <source>
        <dbReference type="ARBA" id="ARBA00022723"/>
    </source>
</evidence>
<dbReference type="InterPro" id="IPR043269">
    <property type="entry name" value="FYVE_LST2"/>
</dbReference>
<comment type="function">
    <text evidence="1">Negative regulator of epidermal growth factor receptor (EGFR) signaling.</text>
</comment>
<evidence type="ECO:0000313" key="10">
    <source>
        <dbReference type="EMBL" id="KAF7281279.1"/>
    </source>
</evidence>
<reference evidence="10" key="1">
    <citation type="submission" date="2020-08" db="EMBL/GenBank/DDBJ databases">
        <title>Genome sequencing and assembly of the red palm weevil Rhynchophorus ferrugineus.</title>
        <authorList>
            <person name="Dias G.B."/>
            <person name="Bergman C.M."/>
            <person name="Manee M."/>
        </authorList>
    </citation>
    <scope>NUCLEOTIDE SEQUENCE</scope>
    <source>
        <strain evidence="10">AA-2017</strain>
        <tissue evidence="10">Whole larva</tissue>
    </source>
</reference>
<dbReference type="GO" id="GO:0008270">
    <property type="term" value="F:zinc ion binding"/>
    <property type="evidence" value="ECO:0007669"/>
    <property type="project" value="UniProtKB-KW"/>
</dbReference>
<dbReference type="InterPro" id="IPR013083">
    <property type="entry name" value="Znf_RING/FYVE/PHD"/>
</dbReference>
<accession>A0A834MK36</accession>